<dbReference type="Gene3D" id="3.90.1150.180">
    <property type="match status" value="1"/>
</dbReference>
<dbReference type="InterPro" id="IPR015424">
    <property type="entry name" value="PyrdxlP-dep_Trfase"/>
</dbReference>
<dbReference type="GO" id="GO:0005737">
    <property type="term" value="C:cytoplasm"/>
    <property type="evidence" value="ECO:0007669"/>
    <property type="project" value="InterPro"/>
</dbReference>
<keyword evidence="2" id="KW-0963">Cytoplasm</keyword>
<dbReference type="Gene3D" id="3.40.640.10">
    <property type="entry name" value="Type I PLP-dependent aspartate aminotransferase-like (Major domain)"/>
    <property type="match status" value="1"/>
</dbReference>
<dbReference type="Pfam" id="PF03841">
    <property type="entry name" value="SelA"/>
    <property type="match status" value="1"/>
</dbReference>
<gene>
    <name evidence="8" type="ORF">METZ01_LOCUS231227</name>
</gene>
<protein>
    <recommendedName>
        <fullName evidence="7">L-seryl-tRNA selenium transferase N-terminal domain-containing protein</fullName>
    </recommendedName>
</protein>
<evidence type="ECO:0000256" key="5">
    <source>
        <dbReference type="ARBA" id="ARBA00022917"/>
    </source>
</evidence>
<dbReference type="AlphaFoldDB" id="A0A382GUZ9"/>
<dbReference type="GO" id="GO:0001514">
    <property type="term" value="P:selenocysteine incorporation"/>
    <property type="evidence" value="ECO:0007669"/>
    <property type="project" value="InterPro"/>
</dbReference>
<keyword evidence="3" id="KW-0808">Transferase</keyword>
<dbReference type="InterPro" id="IPR015421">
    <property type="entry name" value="PyrdxlP-dep_Trfase_major"/>
</dbReference>
<dbReference type="GO" id="GO:0004125">
    <property type="term" value="F:L-seryl-tRNA(Sec) selenium transferase activity"/>
    <property type="evidence" value="ECO:0007669"/>
    <property type="project" value="InterPro"/>
</dbReference>
<dbReference type="InterPro" id="IPR004534">
    <property type="entry name" value="SelA_trans"/>
</dbReference>
<keyword evidence="5" id="KW-0648">Protein biosynthesis</keyword>
<dbReference type="InterPro" id="IPR018319">
    <property type="entry name" value="SelA-like"/>
</dbReference>
<dbReference type="EMBL" id="UINC01057342">
    <property type="protein sequence ID" value="SVB78373.1"/>
    <property type="molecule type" value="Genomic_DNA"/>
</dbReference>
<evidence type="ECO:0000256" key="4">
    <source>
        <dbReference type="ARBA" id="ARBA00022898"/>
    </source>
</evidence>
<evidence type="ECO:0000313" key="8">
    <source>
        <dbReference type="EMBL" id="SVB78373.1"/>
    </source>
</evidence>
<evidence type="ECO:0000256" key="3">
    <source>
        <dbReference type="ARBA" id="ARBA00022679"/>
    </source>
</evidence>
<evidence type="ECO:0000256" key="6">
    <source>
        <dbReference type="ARBA" id="ARBA00023266"/>
    </source>
</evidence>
<keyword evidence="6" id="KW-0711">Selenium</keyword>
<dbReference type="HAMAP" id="MF_00423">
    <property type="entry name" value="SelA"/>
    <property type="match status" value="1"/>
</dbReference>
<dbReference type="SUPFAM" id="SSF53383">
    <property type="entry name" value="PLP-dependent transferases"/>
    <property type="match status" value="1"/>
</dbReference>
<accession>A0A382GUZ9</accession>
<name>A0A382GUZ9_9ZZZZ</name>
<dbReference type="InterPro" id="IPR025862">
    <property type="entry name" value="SelA_trans_N_dom"/>
</dbReference>
<keyword evidence="4" id="KW-0663">Pyridoxal phosphate</keyword>
<comment type="cofactor">
    <cofactor evidence="1">
        <name>pyridoxal 5'-phosphate</name>
        <dbReference type="ChEBI" id="CHEBI:597326"/>
    </cofactor>
</comment>
<evidence type="ECO:0000256" key="1">
    <source>
        <dbReference type="ARBA" id="ARBA00001933"/>
    </source>
</evidence>
<dbReference type="Pfam" id="PF12390">
    <property type="entry name" value="Se-cys_synth_N"/>
    <property type="match status" value="1"/>
</dbReference>
<feature type="non-terminal residue" evidence="8">
    <location>
        <position position="226"/>
    </location>
</feature>
<reference evidence="8" key="1">
    <citation type="submission" date="2018-05" db="EMBL/GenBank/DDBJ databases">
        <authorList>
            <person name="Lanie J.A."/>
            <person name="Ng W.-L."/>
            <person name="Kazmierczak K.M."/>
            <person name="Andrzejewski T.M."/>
            <person name="Davidsen T.M."/>
            <person name="Wayne K.J."/>
            <person name="Tettelin H."/>
            <person name="Glass J.I."/>
            <person name="Rusch D."/>
            <person name="Podicherti R."/>
            <person name="Tsui H.-C.T."/>
            <person name="Winkler M.E."/>
        </authorList>
    </citation>
    <scope>NUCLEOTIDE SEQUENCE</scope>
</reference>
<evidence type="ECO:0000259" key="7">
    <source>
        <dbReference type="Pfam" id="PF12390"/>
    </source>
</evidence>
<proteinExistence type="inferred from homology"/>
<dbReference type="NCBIfam" id="TIGR00474">
    <property type="entry name" value="selA"/>
    <property type="match status" value="1"/>
</dbReference>
<evidence type="ECO:0000256" key="2">
    <source>
        <dbReference type="ARBA" id="ARBA00022490"/>
    </source>
</evidence>
<feature type="domain" description="L-seryl-tRNA selenium transferase N-terminal" evidence="7">
    <location>
        <begin position="16"/>
        <end position="54"/>
    </location>
</feature>
<organism evidence="8">
    <name type="scientific">marine metagenome</name>
    <dbReference type="NCBI Taxonomy" id="408172"/>
    <lineage>
        <taxon>unclassified sequences</taxon>
        <taxon>metagenomes</taxon>
        <taxon>ecological metagenomes</taxon>
    </lineage>
</organism>
<dbReference type="PANTHER" id="PTHR32328:SF0">
    <property type="entry name" value="L-SERYL-TRNA(SEC) SELENIUM TRANSFERASE"/>
    <property type="match status" value="1"/>
</dbReference>
<dbReference type="PANTHER" id="PTHR32328">
    <property type="entry name" value="L-SERYL-TRNA(SEC) SELENIUM TRANSFERASE"/>
    <property type="match status" value="1"/>
</dbReference>
<sequence>MSTSPKPDSGSTPDLSILPSVDRVLSDERIDVLTAHCDRAVLADLVRDAVGEIRRALLAGDRLPREELLDVIVADVRQRLEHTMAPRLAPVVNATGIILHTNLGRAPLAPAALERITATAGYSNVEVDLESGQRGHRHLLVEDLLCQLTGAEAAAVVNNNAAAVLLTLNALGLDRETVVSRGQLVEIGGSFRLPDMMQRSGAVMVEVGTTNRTHLADYENALCERT</sequence>